<name>A0ABT4XLV0_9PSED</name>
<feature type="region of interest" description="Disordered" evidence="1">
    <location>
        <begin position="65"/>
        <end position="115"/>
    </location>
</feature>
<accession>A0ABT4XLV0</accession>
<gene>
    <name evidence="2" type="ORF">PH586_22725</name>
</gene>
<organism evidence="2 3">
    <name type="scientific">Pseudomonas aestuarii</name>
    <dbReference type="NCBI Taxonomy" id="3018340"/>
    <lineage>
        <taxon>Bacteria</taxon>
        <taxon>Pseudomonadati</taxon>
        <taxon>Pseudomonadota</taxon>
        <taxon>Gammaproteobacteria</taxon>
        <taxon>Pseudomonadales</taxon>
        <taxon>Pseudomonadaceae</taxon>
        <taxon>Pseudomonas</taxon>
    </lineage>
</organism>
<evidence type="ECO:0000313" key="3">
    <source>
        <dbReference type="Proteomes" id="UP001212042"/>
    </source>
</evidence>
<feature type="compositionally biased region" description="Polar residues" evidence="1">
    <location>
        <begin position="100"/>
        <end position="111"/>
    </location>
</feature>
<dbReference type="EMBL" id="JAQJZJ010000017">
    <property type="protein sequence ID" value="MDA7089198.1"/>
    <property type="molecule type" value="Genomic_DNA"/>
</dbReference>
<sequence>MPLSAEHILNVVARLTSAAPPPSVETHLPLKDAPVANTARYDRLRGHAEEIGMRDLMTDLKEPHNEQDVTADKECPNGAMVEQQPLSTTNAETRKVEPPSTKTPEPPQTSMKPDMIEDIINGRTYLQMAPITREEDD</sequence>
<comment type="caution">
    <text evidence="2">The sequence shown here is derived from an EMBL/GenBank/DDBJ whole genome shotgun (WGS) entry which is preliminary data.</text>
</comment>
<protein>
    <submittedName>
        <fullName evidence="2">Uncharacterized protein</fullName>
    </submittedName>
</protein>
<proteinExistence type="predicted"/>
<reference evidence="2 3" key="1">
    <citation type="submission" date="2023-01" db="EMBL/GenBank/DDBJ databases">
        <title>Pseudomonas SA3-5T sp. nov., isolated from tidal flat sediment.</title>
        <authorList>
            <person name="Kim H.S."/>
            <person name="Kim J.-S."/>
            <person name="Suh M.K."/>
            <person name="Eom M.K."/>
            <person name="Lee J.-S."/>
        </authorList>
    </citation>
    <scope>NUCLEOTIDE SEQUENCE [LARGE SCALE GENOMIC DNA]</scope>
    <source>
        <strain evidence="2 3">SA3-5</strain>
    </source>
</reference>
<feature type="compositionally biased region" description="Basic and acidic residues" evidence="1">
    <location>
        <begin position="65"/>
        <end position="75"/>
    </location>
</feature>
<keyword evidence="3" id="KW-1185">Reference proteome</keyword>
<evidence type="ECO:0000313" key="2">
    <source>
        <dbReference type="EMBL" id="MDA7089198.1"/>
    </source>
</evidence>
<dbReference type="Proteomes" id="UP001212042">
    <property type="component" value="Unassembled WGS sequence"/>
</dbReference>
<dbReference type="RefSeq" id="WP_271350127.1">
    <property type="nucleotide sequence ID" value="NZ_JAQJZJ010000017.1"/>
</dbReference>
<evidence type="ECO:0000256" key="1">
    <source>
        <dbReference type="SAM" id="MobiDB-lite"/>
    </source>
</evidence>